<evidence type="ECO:0000313" key="3">
    <source>
        <dbReference type="EMBL" id="TSC66013.1"/>
    </source>
</evidence>
<evidence type="ECO:0000256" key="1">
    <source>
        <dbReference type="SAM" id="MobiDB-lite"/>
    </source>
</evidence>
<organism evidence="3 4">
    <name type="scientific">Candidatus Doudnabacteria bacterium Gr01-1014_77</name>
    <dbReference type="NCBI Taxonomy" id="2017133"/>
    <lineage>
        <taxon>Bacteria</taxon>
        <taxon>Candidatus Doudnaibacteriota</taxon>
    </lineage>
</organism>
<sequence length="414" mass="45789">MLKRILKYNIGLLILGVVFFSLSERAQAFTLVTEEQEFNIPSSDFKVWQKPTATSLKFVALEPEKNAEVFVLTELGLRNKTKTKSTFVNYNVPAIYSSLKDIASEINGDPEDAVFKTENGVAVEFNPGRNGRDLDTKSSIDQIVSDLDEEKTQSTLVINETESNVKLSDTNDMGINELIAFGESNYSGSPANRIFNIKVGVNKEKGTILAQGETFSFNKYLGPVDGEHGFLPELVIKKEGTVPEFGGGLCQVSSTMFRAAMKAGFPITERRNHSYAVQYYAPQGTDATIYPGSQDLKFINDSPAHILIWPVLEKGNHLRFYIYGTKDERKVEFDAPYTYDKQPDGSMKANWGRTVTTTDGTIKKEVFKSVYQSPALFHKTLELPGGGTPVENTDPVPTPPPTQTNSETSNTSGQ</sequence>
<protein>
    <recommendedName>
        <fullName evidence="2">YoaR-like putative peptidoglycan binding domain-containing protein</fullName>
    </recommendedName>
</protein>
<evidence type="ECO:0000259" key="2">
    <source>
        <dbReference type="Pfam" id="PF12229"/>
    </source>
</evidence>
<comment type="caution">
    <text evidence="3">The sequence shown here is derived from an EMBL/GenBank/DDBJ whole genome shotgun (WGS) entry which is preliminary data.</text>
</comment>
<dbReference type="InterPro" id="IPR022029">
    <property type="entry name" value="YoaR-like_PG-bd"/>
</dbReference>
<proteinExistence type="predicted"/>
<dbReference type="InterPro" id="IPR052913">
    <property type="entry name" value="Glycopeptide_resist_protein"/>
</dbReference>
<dbReference type="PANTHER" id="PTHR35788">
    <property type="entry name" value="EXPORTED PROTEIN-RELATED"/>
    <property type="match status" value="1"/>
</dbReference>
<gene>
    <name evidence="3" type="ORF">G01um101477_260</name>
</gene>
<dbReference type="Pfam" id="PF12229">
    <property type="entry name" value="PG_binding_4"/>
    <property type="match status" value="1"/>
</dbReference>
<dbReference type="EMBL" id="VMFF01000018">
    <property type="protein sequence ID" value="TSC66013.1"/>
    <property type="molecule type" value="Genomic_DNA"/>
</dbReference>
<feature type="region of interest" description="Disordered" evidence="1">
    <location>
        <begin position="381"/>
        <end position="414"/>
    </location>
</feature>
<dbReference type="InterPro" id="IPR007391">
    <property type="entry name" value="Vancomycin_resist_VanW"/>
</dbReference>
<name>A0A554JCB3_9BACT</name>
<dbReference type="PANTHER" id="PTHR35788:SF1">
    <property type="entry name" value="EXPORTED PROTEIN"/>
    <property type="match status" value="1"/>
</dbReference>
<reference evidence="3 4" key="1">
    <citation type="submission" date="2017-07" db="EMBL/GenBank/DDBJ databases">
        <title>Mechanisms for carbon and nitrogen cycling indicate functional differentiation within the Candidate Phyla Radiation.</title>
        <authorList>
            <person name="Danczak R.E."/>
            <person name="Johnston M.D."/>
            <person name="Kenah C."/>
            <person name="Slattery M."/>
            <person name="Wrighton K.C."/>
            <person name="Wilkins M.J."/>
        </authorList>
    </citation>
    <scope>NUCLEOTIDE SEQUENCE [LARGE SCALE GENOMIC DNA]</scope>
    <source>
        <strain evidence="3">Gr01-1014_77</strain>
    </source>
</reference>
<dbReference type="Pfam" id="PF04294">
    <property type="entry name" value="VanW"/>
    <property type="match status" value="1"/>
</dbReference>
<evidence type="ECO:0000313" key="4">
    <source>
        <dbReference type="Proteomes" id="UP000319613"/>
    </source>
</evidence>
<dbReference type="AlphaFoldDB" id="A0A554JCB3"/>
<dbReference type="Proteomes" id="UP000319613">
    <property type="component" value="Unassembled WGS sequence"/>
</dbReference>
<feature type="domain" description="YoaR-like putative peptidoglycan binding" evidence="2">
    <location>
        <begin position="82"/>
        <end position="150"/>
    </location>
</feature>
<accession>A0A554JCB3</accession>